<evidence type="ECO:0000256" key="1">
    <source>
        <dbReference type="ARBA" id="ARBA00004141"/>
    </source>
</evidence>
<keyword evidence="6 8" id="KW-0472">Membrane</keyword>
<dbReference type="PRINTS" id="PR00173">
    <property type="entry name" value="EDTRNSPORT"/>
</dbReference>
<evidence type="ECO:0000256" key="6">
    <source>
        <dbReference type="ARBA" id="ARBA00023136"/>
    </source>
</evidence>
<dbReference type="AlphaFoldDB" id="A0A7C3VUL5"/>
<keyword evidence="5 8" id="KW-1133">Transmembrane helix</keyword>
<feature type="transmembrane region" description="Helical" evidence="8">
    <location>
        <begin position="318"/>
        <end position="340"/>
    </location>
</feature>
<feature type="transmembrane region" description="Helical" evidence="8">
    <location>
        <begin position="45"/>
        <end position="70"/>
    </location>
</feature>
<name>A0A7C3VUL5_9CYAN</name>
<feature type="transmembrane region" description="Helical" evidence="8">
    <location>
        <begin position="82"/>
        <end position="104"/>
    </location>
</feature>
<feature type="transmembrane region" description="Helical" evidence="8">
    <location>
        <begin position="240"/>
        <end position="257"/>
    </location>
</feature>
<reference evidence="9" key="1">
    <citation type="journal article" date="2020" name="mSystems">
        <title>Genome- and Community-Level Interaction Insights into Carbon Utilization and Element Cycling Functions of Hydrothermarchaeota in Hydrothermal Sediment.</title>
        <authorList>
            <person name="Zhou Z."/>
            <person name="Liu Y."/>
            <person name="Xu W."/>
            <person name="Pan J."/>
            <person name="Luo Z.H."/>
            <person name="Li M."/>
        </authorList>
    </citation>
    <scope>NUCLEOTIDE SEQUENCE [LARGE SCALE GENOMIC DNA]</scope>
    <source>
        <strain evidence="9">SpSt-374</strain>
    </source>
</reference>
<dbReference type="SUPFAM" id="SSF118215">
    <property type="entry name" value="Proton glutamate symport protein"/>
    <property type="match status" value="2"/>
</dbReference>
<dbReference type="PANTHER" id="PTHR11958:SF63">
    <property type="entry name" value="AMINO ACID TRANSPORTER"/>
    <property type="match status" value="1"/>
</dbReference>
<keyword evidence="2" id="KW-0813">Transport</keyword>
<organism evidence="9">
    <name type="scientific">Planktothricoides sp. SpSt-374</name>
    <dbReference type="NCBI Taxonomy" id="2282167"/>
    <lineage>
        <taxon>Bacteria</taxon>
        <taxon>Bacillati</taxon>
        <taxon>Cyanobacteriota</taxon>
        <taxon>Cyanophyceae</taxon>
        <taxon>Oscillatoriophycideae</taxon>
        <taxon>Oscillatoriales</taxon>
        <taxon>Oscillatoriaceae</taxon>
        <taxon>Planktothricoides</taxon>
    </lineage>
</organism>
<comment type="caution">
    <text evidence="9">The sequence shown here is derived from an EMBL/GenBank/DDBJ whole genome shotgun (WGS) entry which is preliminary data.</text>
</comment>
<accession>A0A7C3VUL5</accession>
<evidence type="ECO:0000256" key="7">
    <source>
        <dbReference type="ARBA" id="ARBA00023180"/>
    </source>
</evidence>
<sequence length="511" mass="54507">MTTNHMKDTKSNDLLLPIVMGILAGIMLGGIFPPGGTAVGFLGEIFIRALLMLVVPLVITSMVVGITGLGDVRQLGSIGSKTIVYYMVTTAMAVVLGLVLVNAIQPGYAKTEAERILLRGGELLTQVDYRINDNSLTLEQGKFQRAYDDRYMVIPLDQSGVRGIVETTDKGNLTNLTVVEWTDAAGETVVPAPTGRGVRLDLTVTARVRDKEKSIVEVLHDVVISLVPRNLFDAMVNNDVLPLILFSLVFGGVLTTLGERGQTLINLFVGFNDAIMKIVELLMLAAPVGIGALIAGRLGQAGGFVGFMPELLRVSKYAGTVILGLVIHGAIVLPLILYWFGKRPPIPYIANMSEALTTAFSTASSSATLPVTIECTTEKNGISERTASFVLPLGATVNMDGTALYEAVAAVFIAQIYGIELGWIQMVVIFFTATLAAIGAAGIPEAGLVTMVIVLRAVNLPIEGISVLLVIDWFLDRCRTTVNIWGDAVGAAVIEHLEAKADRKTTPDTAL</sequence>
<gene>
    <name evidence="9" type="ORF">ENR15_21050</name>
</gene>
<dbReference type="PANTHER" id="PTHR11958">
    <property type="entry name" value="SODIUM/DICARBOXYLATE SYMPORTER-RELATED"/>
    <property type="match status" value="1"/>
</dbReference>
<evidence type="ECO:0000256" key="4">
    <source>
        <dbReference type="ARBA" id="ARBA00022847"/>
    </source>
</evidence>
<evidence type="ECO:0000256" key="3">
    <source>
        <dbReference type="ARBA" id="ARBA00022692"/>
    </source>
</evidence>
<keyword evidence="4" id="KW-0769">Symport</keyword>
<dbReference type="InterPro" id="IPR001991">
    <property type="entry name" value="Na-dicarboxylate_symporter"/>
</dbReference>
<feature type="transmembrane region" description="Helical" evidence="8">
    <location>
        <begin position="278"/>
        <end position="298"/>
    </location>
</feature>
<feature type="transmembrane region" description="Helical" evidence="8">
    <location>
        <begin position="449"/>
        <end position="475"/>
    </location>
</feature>
<dbReference type="GO" id="GO:1902475">
    <property type="term" value="P:L-alpha-amino acid transmembrane transport"/>
    <property type="evidence" value="ECO:0007669"/>
    <property type="project" value="UniProtKB-ARBA"/>
</dbReference>
<keyword evidence="7" id="KW-0325">Glycoprotein</keyword>
<evidence type="ECO:0000256" key="5">
    <source>
        <dbReference type="ARBA" id="ARBA00022989"/>
    </source>
</evidence>
<dbReference type="Gene3D" id="1.10.3860.10">
    <property type="entry name" value="Sodium:dicarboxylate symporter"/>
    <property type="match status" value="1"/>
</dbReference>
<evidence type="ECO:0000256" key="2">
    <source>
        <dbReference type="ARBA" id="ARBA00022448"/>
    </source>
</evidence>
<evidence type="ECO:0000256" key="8">
    <source>
        <dbReference type="SAM" id="Phobius"/>
    </source>
</evidence>
<dbReference type="Pfam" id="PF00375">
    <property type="entry name" value="SDF"/>
    <property type="match status" value="2"/>
</dbReference>
<evidence type="ECO:0000313" key="9">
    <source>
        <dbReference type="EMBL" id="HGG03056.1"/>
    </source>
</evidence>
<protein>
    <submittedName>
        <fullName evidence="9">Dicarboxylate/amino acid:cation symporter</fullName>
    </submittedName>
</protein>
<dbReference type="InterPro" id="IPR036458">
    <property type="entry name" value="Na:dicarbo_symporter_sf"/>
</dbReference>
<dbReference type="EMBL" id="DSPX01000209">
    <property type="protein sequence ID" value="HGG03056.1"/>
    <property type="molecule type" value="Genomic_DNA"/>
</dbReference>
<dbReference type="PROSITE" id="PS00714">
    <property type="entry name" value="NA_DICARBOXYL_SYMP_2"/>
    <property type="match status" value="1"/>
</dbReference>
<comment type="subcellular location">
    <subcellularLocation>
        <location evidence="1">Membrane</location>
        <topology evidence="1">Multi-pass membrane protein</topology>
    </subcellularLocation>
</comment>
<keyword evidence="3 8" id="KW-0812">Transmembrane</keyword>
<feature type="transmembrane region" description="Helical" evidence="8">
    <location>
        <begin position="423"/>
        <end position="443"/>
    </location>
</feature>
<dbReference type="GO" id="GO:0015293">
    <property type="term" value="F:symporter activity"/>
    <property type="evidence" value="ECO:0007669"/>
    <property type="project" value="UniProtKB-KW"/>
</dbReference>
<feature type="transmembrane region" description="Helical" evidence="8">
    <location>
        <begin position="14"/>
        <end position="33"/>
    </location>
</feature>
<dbReference type="InterPro" id="IPR018107">
    <property type="entry name" value="Na-dicarboxylate_symporter_CS"/>
</dbReference>
<dbReference type="InterPro" id="IPR050746">
    <property type="entry name" value="DAACS"/>
</dbReference>
<dbReference type="GO" id="GO:0016020">
    <property type="term" value="C:membrane"/>
    <property type="evidence" value="ECO:0007669"/>
    <property type="project" value="UniProtKB-SubCell"/>
</dbReference>
<proteinExistence type="predicted"/>